<reference evidence="3 4" key="1">
    <citation type="submission" date="2017-05" db="EMBL/GenBank/DDBJ databases">
        <authorList>
            <person name="Varghese N."/>
            <person name="Submissions S."/>
        </authorList>
    </citation>
    <scope>NUCLEOTIDE SEQUENCE [LARGE SCALE GENOMIC DNA]</scope>
    <source>
        <strain evidence="3 4">DSM 25457</strain>
    </source>
</reference>
<evidence type="ECO:0000313" key="3">
    <source>
        <dbReference type="EMBL" id="SMP76363.1"/>
    </source>
</evidence>
<comment type="caution">
    <text evidence="3">The sequence shown here is derived from an EMBL/GenBank/DDBJ whole genome shotgun (WGS) entry which is preliminary data.</text>
</comment>
<sequence length="717" mass="78650">MVHQARQEIAQIVREVASAQRSTGGRDRYLRFLADRVMRAMAAHGVVIWRATDEGSRFRCIGKTQADRRYRDTQYFPEHRLGTVTDQPFDETEAAVHDCLLVEIAAGGEPAVVPPTPGASNREVPANPATHPAAIVPVQVDPNAALPTCLIEVFLEPGGSPNSQRGALRFLAQMADLAGEYLRSDQLRTLTRRLKSIEDCVRAVDPMQSLSTTREVENAWVDAAASVLAVPRVALCRVDRGRPKIVAVSHIDRIDQHSDAAERIRAAAEQGIQSRGPIAFAAIDEDGNAAIERVPVDAPDAESSQQMERREGGDRRKAAGSNEPDDTKPVQPIGVAALHEDSRWRMVLLDRMSGSDSILDAEKAALLERLLIGAEQAWTAAYRVEVIPGGRWWTRLTAVPSITASPGTGLQTRKESGVDVRHRFGVGPFRRRITLSVAIALTAGLLMWVPIPLTVPATGVIRPLEIDGYHSGFDATVQSIDVEHGQRVQRGDVLATLHSRSLTEQQTTLLGRRSVLVERRGQLNRNLMSAPDSGKLAGQSSGDEVNEEIASIDQQLAIISEGLEQLVLRARRDGRVDAWRVRERLAHRPLRRGDTVLNVIADQTEWVVDATVAQARVRHVDLAMQAGTLQADVATRWSPEQVQMTDRGHFGPVVTDPVDGTRGVIFRMPLSESPELGDQPLAETPARVAIRCGRTSIGQFLFEDVLTWVRTRAGMYL</sequence>
<dbReference type="PANTHER" id="PTHR30097:SF4">
    <property type="entry name" value="SLR6042 PROTEIN"/>
    <property type="match status" value="1"/>
</dbReference>
<evidence type="ECO:0000313" key="4">
    <source>
        <dbReference type="Proteomes" id="UP001158067"/>
    </source>
</evidence>
<organism evidence="3 4">
    <name type="scientific">Neorhodopirellula lusitana</name>
    <dbReference type="NCBI Taxonomy" id="445327"/>
    <lineage>
        <taxon>Bacteria</taxon>
        <taxon>Pseudomonadati</taxon>
        <taxon>Planctomycetota</taxon>
        <taxon>Planctomycetia</taxon>
        <taxon>Pirellulales</taxon>
        <taxon>Pirellulaceae</taxon>
        <taxon>Neorhodopirellula</taxon>
    </lineage>
</organism>
<keyword evidence="1" id="KW-0813">Transport</keyword>
<dbReference type="InterPro" id="IPR051909">
    <property type="entry name" value="MFP_Cation_Efflux"/>
</dbReference>
<keyword evidence="4" id="KW-1185">Reference proteome</keyword>
<dbReference type="EMBL" id="FXUG01000021">
    <property type="protein sequence ID" value="SMP76363.1"/>
    <property type="molecule type" value="Genomic_DNA"/>
</dbReference>
<name>A0ABY1QNM7_9BACT</name>
<evidence type="ECO:0000256" key="1">
    <source>
        <dbReference type="ARBA" id="ARBA00022448"/>
    </source>
</evidence>
<feature type="region of interest" description="Disordered" evidence="2">
    <location>
        <begin position="295"/>
        <end position="331"/>
    </location>
</feature>
<proteinExistence type="predicted"/>
<protein>
    <submittedName>
        <fullName evidence="3">HlyD family secretion protein</fullName>
    </submittedName>
</protein>
<dbReference type="Proteomes" id="UP001158067">
    <property type="component" value="Unassembled WGS sequence"/>
</dbReference>
<gene>
    <name evidence="3" type="ORF">SAMN06265222_12119</name>
</gene>
<dbReference type="PANTHER" id="PTHR30097">
    <property type="entry name" value="CATION EFFLUX SYSTEM PROTEIN CUSB"/>
    <property type="match status" value="1"/>
</dbReference>
<feature type="compositionally biased region" description="Basic and acidic residues" evidence="2">
    <location>
        <begin position="307"/>
        <end position="317"/>
    </location>
</feature>
<accession>A0ABY1QNM7</accession>
<evidence type="ECO:0000256" key="2">
    <source>
        <dbReference type="SAM" id="MobiDB-lite"/>
    </source>
</evidence>